<accession>A0A9Q1LVB2</accession>
<protein>
    <submittedName>
        <fullName evidence="2">Uncharacterized protein</fullName>
    </submittedName>
</protein>
<dbReference type="AlphaFoldDB" id="A0A9Q1LVB2"/>
<evidence type="ECO:0000313" key="3">
    <source>
        <dbReference type="Proteomes" id="UP001152561"/>
    </source>
</evidence>
<evidence type="ECO:0000313" key="2">
    <source>
        <dbReference type="EMBL" id="KAJ8545472.1"/>
    </source>
</evidence>
<evidence type="ECO:0000256" key="1">
    <source>
        <dbReference type="SAM" id="MobiDB-lite"/>
    </source>
</evidence>
<organism evidence="2 3">
    <name type="scientific">Anisodus acutangulus</name>
    <dbReference type="NCBI Taxonomy" id="402998"/>
    <lineage>
        <taxon>Eukaryota</taxon>
        <taxon>Viridiplantae</taxon>
        <taxon>Streptophyta</taxon>
        <taxon>Embryophyta</taxon>
        <taxon>Tracheophyta</taxon>
        <taxon>Spermatophyta</taxon>
        <taxon>Magnoliopsida</taxon>
        <taxon>eudicotyledons</taxon>
        <taxon>Gunneridae</taxon>
        <taxon>Pentapetalae</taxon>
        <taxon>asterids</taxon>
        <taxon>lamiids</taxon>
        <taxon>Solanales</taxon>
        <taxon>Solanaceae</taxon>
        <taxon>Solanoideae</taxon>
        <taxon>Hyoscyameae</taxon>
        <taxon>Anisodus</taxon>
    </lineage>
</organism>
<dbReference type="EMBL" id="JAJAGQ010000013">
    <property type="protein sequence ID" value="KAJ8545472.1"/>
    <property type="molecule type" value="Genomic_DNA"/>
</dbReference>
<sequence>MGRKCSKIAKPDDEADVGPSKKRKKSIARSDNEDNAGSRKKKKVLVYRKNKLHSQSDLEILSYSVPHILNWTVKNRLIYKGLKTEIFNYLNRDQLVLSNIEPSCVEKTVLQ</sequence>
<keyword evidence="3" id="KW-1185">Reference proteome</keyword>
<reference evidence="3" key="1">
    <citation type="journal article" date="2023" name="Proc. Natl. Acad. Sci. U.S.A.">
        <title>Genomic and structural basis for evolution of tropane alkaloid biosynthesis.</title>
        <authorList>
            <person name="Wanga Y.-J."/>
            <person name="Taina T."/>
            <person name="Yua J.-Y."/>
            <person name="Lia J."/>
            <person name="Xua B."/>
            <person name="Chenc J."/>
            <person name="D'Auriad J.C."/>
            <person name="Huanga J.-P."/>
            <person name="Huanga S.-X."/>
        </authorList>
    </citation>
    <scope>NUCLEOTIDE SEQUENCE [LARGE SCALE GENOMIC DNA]</scope>
    <source>
        <strain evidence="3">cv. KIB-2019</strain>
    </source>
</reference>
<comment type="caution">
    <text evidence="2">The sequence shown here is derived from an EMBL/GenBank/DDBJ whole genome shotgun (WGS) entry which is preliminary data.</text>
</comment>
<dbReference type="Proteomes" id="UP001152561">
    <property type="component" value="Unassembled WGS sequence"/>
</dbReference>
<proteinExistence type="predicted"/>
<name>A0A9Q1LVB2_9SOLA</name>
<feature type="region of interest" description="Disordered" evidence="1">
    <location>
        <begin position="1"/>
        <end position="42"/>
    </location>
</feature>
<gene>
    <name evidence="2" type="ORF">K7X08_018055</name>
</gene>